<reference evidence="3" key="1">
    <citation type="journal article" date="2015" name="Nature">
        <title>Complex archaea that bridge the gap between prokaryotes and eukaryotes.</title>
        <authorList>
            <person name="Spang A."/>
            <person name="Saw J.H."/>
            <person name="Jorgensen S.L."/>
            <person name="Zaremba-Niedzwiedzka K."/>
            <person name="Martijn J."/>
            <person name="Lind A.E."/>
            <person name="van Eijk R."/>
            <person name="Schleper C."/>
            <person name="Guy L."/>
            <person name="Ettema T.J."/>
        </authorList>
    </citation>
    <scope>NUCLEOTIDE SEQUENCE</scope>
</reference>
<dbReference type="EMBL" id="LAZR01015100">
    <property type="protein sequence ID" value="KKM14643.1"/>
    <property type="molecule type" value="Genomic_DNA"/>
</dbReference>
<dbReference type="InterPro" id="IPR004017">
    <property type="entry name" value="Cys_rich_dom"/>
</dbReference>
<dbReference type="InterPro" id="IPR051278">
    <property type="entry name" value="HdrB/HdrD_reductase"/>
</dbReference>
<dbReference type="GO" id="GO:0016491">
    <property type="term" value="F:oxidoreductase activity"/>
    <property type="evidence" value="ECO:0007669"/>
    <property type="project" value="UniProtKB-KW"/>
</dbReference>
<dbReference type="Pfam" id="PF02754">
    <property type="entry name" value="CCG"/>
    <property type="match status" value="2"/>
</dbReference>
<dbReference type="PANTHER" id="PTHR42947">
    <property type="entry name" value="COB--COM HETERODISULFIDE REDUCTASE SUBUNIT B 1"/>
    <property type="match status" value="1"/>
</dbReference>
<evidence type="ECO:0000259" key="2">
    <source>
        <dbReference type="Pfam" id="PF02754"/>
    </source>
</evidence>
<accession>A0A0F9JXM7</accession>
<gene>
    <name evidence="3" type="ORF">LCGC14_1704040</name>
</gene>
<organism evidence="3">
    <name type="scientific">marine sediment metagenome</name>
    <dbReference type="NCBI Taxonomy" id="412755"/>
    <lineage>
        <taxon>unclassified sequences</taxon>
        <taxon>metagenomes</taxon>
        <taxon>ecological metagenomes</taxon>
    </lineage>
</organism>
<keyword evidence="1" id="KW-0560">Oxidoreductase</keyword>
<name>A0A0F9JXM7_9ZZZZ</name>
<evidence type="ECO:0000313" key="3">
    <source>
        <dbReference type="EMBL" id="KKM14643.1"/>
    </source>
</evidence>
<sequence>MKISELAYYPGCSLQGTAKDYAESIIGVCESLDIQLTEVPDWNCCGATAAHSIDHRASLDLAGRILRLATKMPQSEMLVPCPMCFNRLKTAILAQPFDQKAEDPYRIPIEKRFPKIWDTANFFATQQMMETISNKVQQPLKGLKVVCYYGCMANRPSEISDETDFENPQSLDRIVMNLGATPIAWPFKTDCCGATQVLSRPDIVSHLVGNLYDMAIRVGAQAVVVSCQMCHANLDIYQEKIEADWGRRFNLPIYYFSELIGLANNVSGVGKWLSSHLTDPFPLLRELGLWSLP</sequence>
<evidence type="ECO:0000256" key="1">
    <source>
        <dbReference type="ARBA" id="ARBA00023002"/>
    </source>
</evidence>
<proteinExistence type="predicted"/>
<feature type="domain" description="Cysteine-rich" evidence="2">
    <location>
        <begin position="7"/>
        <end position="89"/>
    </location>
</feature>
<comment type="caution">
    <text evidence="3">The sequence shown here is derived from an EMBL/GenBank/DDBJ whole genome shotgun (WGS) entry which is preliminary data.</text>
</comment>
<dbReference type="PANTHER" id="PTHR42947:SF1">
    <property type="entry name" value="COB--COM HETERODISULFIDE REDUCTASE SUBUNIT B 1"/>
    <property type="match status" value="1"/>
</dbReference>
<dbReference type="AlphaFoldDB" id="A0A0F9JXM7"/>
<feature type="domain" description="Cysteine-rich" evidence="2">
    <location>
        <begin position="145"/>
        <end position="235"/>
    </location>
</feature>
<protein>
    <recommendedName>
        <fullName evidence="2">Cysteine-rich domain-containing protein</fullName>
    </recommendedName>
</protein>